<reference evidence="2 3" key="1">
    <citation type="journal article" date="2013" name="Proc. Natl. Acad. Sci. U.S.A.">
        <title>The king cobra genome reveals dynamic gene evolution and adaptation in the snake venom system.</title>
        <authorList>
            <person name="Vonk F.J."/>
            <person name="Casewell N.R."/>
            <person name="Henkel C.V."/>
            <person name="Heimberg A.M."/>
            <person name="Jansen H.J."/>
            <person name="McCleary R.J."/>
            <person name="Kerkkamp H.M."/>
            <person name="Vos R.A."/>
            <person name="Guerreiro I."/>
            <person name="Calvete J.J."/>
            <person name="Wuster W."/>
            <person name="Woods A.E."/>
            <person name="Logan J.M."/>
            <person name="Harrison R.A."/>
            <person name="Castoe T.A."/>
            <person name="de Koning A.P."/>
            <person name="Pollock D.D."/>
            <person name="Yandell M."/>
            <person name="Calderon D."/>
            <person name="Renjifo C."/>
            <person name="Currier R.B."/>
            <person name="Salgado D."/>
            <person name="Pla D."/>
            <person name="Sanz L."/>
            <person name="Hyder A.S."/>
            <person name="Ribeiro J.M."/>
            <person name="Arntzen J.W."/>
            <person name="van den Thillart G.E."/>
            <person name="Boetzer M."/>
            <person name="Pirovano W."/>
            <person name="Dirks R.P."/>
            <person name="Spaink H.P."/>
            <person name="Duboule D."/>
            <person name="McGlinn E."/>
            <person name="Kini R.M."/>
            <person name="Richardson M.K."/>
        </authorList>
    </citation>
    <scope>NUCLEOTIDE SEQUENCE</scope>
    <source>
        <tissue evidence="2">Blood</tissue>
    </source>
</reference>
<dbReference type="EMBL" id="AZIM01002108">
    <property type="protein sequence ID" value="ETE64791.1"/>
    <property type="molecule type" value="Genomic_DNA"/>
</dbReference>
<keyword evidence="1" id="KW-0472">Membrane</keyword>
<name>V8NS46_OPHHA</name>
<evidence type="ECO:0000256" key="1">
    <source>
        <dbReference type="SAM" id="Phobius"/>
    </source>
</evidence>
<feature type="non-terminal residue" evidence="2">
    <location>
        <position position="1"/>
    </location>
</feature>
<keyword evidence="1" id="KW-0812">Transmembrane</keyword>
<protein>
    <submittedName>
        <fullName evidence="2">Uncharacterized protein</fullName>
    </submittedName>
</protein>
<accession>V8NS46</accession>
<keyword evidence="1" id="KW-1133">Transmembrane helix</keyword>
<organism evidence="2 3">
    <name type="scientific">Ophiophagus hannah</name>
    <name type="common">King cobra</name>
    <name type="synonym">Naja hannah</name>
    <dbReference type="NCBI Taxonomy" id="8665"/>
    <lineage>
        <taxon>Eukaryota</taxon>
        <taxon>Metazoa</taxon>
        <taxon>Chordata</taxon>
        <taxon>Craniata</taxon>
        <taxon>Vertebrata</taxon>
        <taxon>Euteleostomi</taxon>
        <taxon>Lepidosauria</taxon>
        <taxon>Squamata</taxon>
        <taxon>Bifurcata</taxon>
        <taxon>Unidentata</taxon>
        <taxon>Episquamata</taxon>
        <taxon>Toxicofera</taxon>
        <taxon>Serpentes</taxon>
        <taxon>Colubroidea</taxon>
        <taxon>Elapidae</taxon>
        <taxon>Elapinae</taxon>
        <taxon>Ophiophagus</taxon>
    </lineage>
</organism>
<proteinExistence type="predicted"/>
<dbReference type="OrthoDB" id="10337978at2759"/>
<comment type="caution">
    <text evidence="2">The sequence shown here is derived from an EMBL/GenBank/DDBJ whole genome shotgun (WGS) entry which is preliminary data.</text>
</comment>
<keyword evidence="3" id="KW-1185">Reference proteome</keyword>
<dbReference type="Proteomes" id="UP000018936">
    <property type="component" value="Unassembled WGS sequence"/>
</dbReference>
<gene>
    <name evidence="2" type="ORF">L345_09442</name>
</gene>
<evidence type="ECO:0000313" key="3">
    <source>
        <dbReference type="Proteomes" id="UP000018936"/>
    </source>
</evidence>
<evidence type="ECO:0000313" key="2">
    <source>
        <dbReference type="EMBL" id="ETE64791.1"/>
    </source>
</evidence>
<dbReference type="AlphaFoldDB" id="V8NS46"/>
<sequence>MKVISALFEGEAKPGVEHDPKEGFKGSLQEFQDGVIQNKTVLENGTGTPWRSTWLASTTAPLLTVQNSTDSKANPPITSKYLSASFYAKYIVPPFIVLVVLLVLFLMYRRKRGRAEIHSSMESINESSGTSSS</sequence>
<feature type="transmembrane region" description="Helical" evidence="1">
    <location>
        <begin position="90"/>
        <end position="108"/>
    </location>
</feature>